<dbReference type="SUPFAM" id="SSF56112">
    <property type="entry name" value="Protein kinase-like (PK-like)"/>
    <property type="match status" value="1"/>
</dbReference>
<dbReference type="PANTHER" id="PTHR11012">
    <property type="entry name" value="PROTEIN KINASE-LIKE DOMAIN-CONTAINING"/>
    <property type="match status" value="1"/>
</dbReference>
<keyword evidence="3" id="KW-1185">Reference proteome</keyword>
<proteinExistence type="predicted"/>
<dbReference type="InterPro" id="IPR004119">
    <property type="entry name" value="EcKL"/>
</dbReference>
<organism evidence="2 3">
    <name type="scientific">Tigriopus californicus</name>
    <name type="common">Marine copepod</name>
    <dbReference type="NCBI Taxonomy" id="6832"/>
    <lineage>
        <taxon>Eukaryota</taxon>
        <taxon>Metazoa</taxon>
        <taxon>Ecdysozoa</taxon>
        <taxon>Arthropoda</taxon>
        <taxon>Crustacea</taxon>
        <taxon>Multicrustacea</taxon>
        <taxon>Hexanauplia</taxon>
        <taxon>Copepoda</taxon>
        <taxon>Harpacticoida</taxon>
        <taxon>Harpacticidae</taxon>
        <taxon>Tigriopus</taxon>
    </lineage>
</organism>
<dbReference type="Pfam" id="PF02958">
    <property type="entry name" value="EcKL"/>
    <property type="match status" value="1"/>
</dbReference>
<dbReference type="InterPro" id="IPR011009">
    <property type="entry name" value="Kinase-like_dom_sf"/>
</dbReference>
<protein>
    <recommendedName>
        <fullName evidence="1">CHK kinase-like domain-containing protein</fullName>
    </recommendedName>
</protein>
<sequence length="507" mass="58610">METFLLRAQLEGVEEDFIPQEPEEITREWLFAVINQYRKVRDLSLLAHPDDITDCSIDECDTSHGYLSTTYKLLANFRCKNPLGSEECSYAFFLKMLPGIEDKHRKLLWNTEVFRKEIQAQFHLLPLLQQFLAQNCDPPVEMRLLPDVVYGSFDDKHGDGIVVLMDLNERGFFPMDHYFGLSLAQLERVVERLAEFHGSGSAALLKTAKSGDKQKQTLAGQFQQFHADNQKRRQSYYESLYPQYRDFAKFLRKVPGYSHFFDIVDQLRPHLVDIMNKAEKRKSRFPFKAILHGELWDKNILFRYEQLTQHLEFVLTDWKHLSVGSPCQDLAFLILSSTNKTLRHKHLKHILTKYFHLYCNHLKKVHSLQFPKPGFTLEQFVQEYQEASLGAFLQVVTVMIREVKYLEAEFLNAVADGSDEALSSALGEQLRILGRRLLELADEFIPQLSPLPAPSGTLESGNLSPGCTSTSSFRSHRLIKPGCQILESATIENRRYLITNDDEQKKQ</sequence>
<dbReference type="OrthoDB" id="191037at2759"/>
<dbReference type="InterPro" id="IPR015897">
    <property type="entry name" value="CHK_kinase-like"/>
</dbReference>
<comment type="caution">
    <text evidence="2">The sequence shown here is derived from an EMBL/GenBank/DDBJ whole genome shotgun (WGS) entry which is preliminary data.</text>
</comment>
<dbReference type="AlphaFoldDB" id="A0A553PPK3"/>
<dbReference type="PANTHER" id="PTHR11012:SF58">
    <property type="entry name" value="CHK KINASE-LIKE DOMAIN-CONTAINING PROTEIN"/>
    <property type="match status" value="1"/>
</dbReference>
<dbReference type="Gene3D" id="3.90.1200.10">
    <property type="match status" value="1"/>
</dbReference>
<gene>
    <name evidence="2" type="ORF">TCAL_08941</name>
</gene>
<name>A0A553PPK3_TIGCA</name>
<reference evidence="2 3" key="1">
    <citation type="journal article" date="2018" name="Nat. Ecol. Evol.">
        <title>Genomic signatures of mitonuclear coevolution across populations of Tigriopus californicus.</title>
        <authorList>
            <person name="Barreto F.S."/>
            <person name="Watson E.T."/>
            <person name="Lima T.G."/>
            <person name="Willett C.S."/>
            <person name="Edmands S."/>
            <person name="Li W."/>
            <person name="Burton R.S."/>
        </authorList>
    </citation>
    <scope>NUCLEOTIDE SEQUENCE [LARGE SCALE GENOMIC DNA]</scope>
    <source>
        <strain evidence="2 3">San Diego</strain>
    </source>
</reference>
<dbReference type="EMBL" id="VCGU01000002">
    <property type="protein sequence ID" value="TRY79581.1"/>
    <property type="molecule type" value="Genomic_DNA"/>
</dbReference>
<feature type="domain" description="CHK kinase-like" evidence="1">
    <location>
        <begin position="162"/>
        <end position="364"/>
    </location>
</feature>
<accession>A0A553PPK3</accession>
<dbReference type="OMA" id="PEAXMER"/>
<dbReference type="SMART" id="SM00587">
    <property type="entry name" value="CHK"/>
    <property type="match status" value="1"/>
</dbReference>
<dbReference type="Proteomes" id="UP000318571">
    <property type="component" value="Chromosome 6"/>
</dbReference>
<evidence type="ECO:0000313" key="3">
    <source>
        <dbReference type="Proteomes" id="UP000318571"/>
    </source>
</evidence>
<evidence type="ECO:0000313" key="2">
    <source>
        <dbReference type="EMBL" id="TRY79581.1"/>
    </source>
</evidence>
<evidence type="ECO:0000259" key="1">
    <source>
        <dbReference type="SMART" id="SM00587"/>
    </source>
</evidence>